<comment type="similarity">
    <text evidence="12 14">Belongs to the DnaJ family.</text>
</comment>
<organism evidence="15 16">
    <name type="scientific">Clostridium aceticum</name>
    <dbReference type="NCBI Taxonomy" id="84022"/>
    <lineage>
        <taxon>Bacteria</taxon>
        <taxon>Bacillati</taxon>
        <taxon>Bacillota</taxon>
        <taxon>Clostridia</taxon>
        <taxon>Eubacteriales</taxon>
        <taxon>Clostridiaceae</taxon>
        <taxon>Clostridium</taxon>
    </lineage>
</organism>
<dbReference type="PANTHER" id="PTHR43096">
    <property type="entry name" value="DNAJ HOMOLOG 1, MITOCHONDRIAL-RELATED"/>
    <property type="match status" value="1"/>
</dbReference>
<dbReference type="InterPro" id="IPR036410">
    <property type="entry name" value="HSP_DnaJ_Cys-rich_dom_sf"/>
</dbReference>
<evidence type="ECO:0000256" key="11">
    <source>
        <dbReference type="ARBA" id="ARBA00053423"/>
    </source>
</evidence>
<evidence type="ECO:0000313" key="16">
    <source>
        <dbReference type="Proteomes" id="UP000035704"/>
    </source>
</evidence>
<evidence type="ECO:0000256" key="2">
    <source>
        <dbReference type="ARBA" id="ARBA00011738"/>
    </source>
</evidence>
<dbReference type="Gene3D" id="1.10.287.110">
    <property type="entry name" value="DnaJ domain"/>
    <property type="match status" value="1"/>
</dbReference>
<evidence type="ECO:0000256" key="3">
    <source>
        <dbReference type="ARBA" id="ARBA00022490"/>
    </source>
</evidence>
<keyword evidence="9 14" id="KW-0346">Stress response</keyword>
<dbReference type="PRINTS" id="PR00625">
    <property type="entry name" value="JDOMAIN"/>
</dbReference>
<dbReference type="FunFam" id="2.10.230.10:FF:000002">
    <property type="entry name" value="Molecular chaperone DnaJ"/>
    <property type="match status" value="1"/>
</dbReference>
<dbReference type="SUPFAM" id="SSF46565">
    <property type="entry name" value="Chaperone J-domain"/>
    <property type="match status" value="1"/>
</dbReference>
<dbReference type="NCBIfam" id="TIGR02349">
    <property type="entry name" value="DnaJ_bact"/>
    <property type="match status" value="1"/>
</dbReference>
<dbReference type="InterPro" id="IPR008971">
    <property type="entry name" value="HSP40/DnaJ_pept-bd"/>
</dbReference>
<feature type="repeat" description="CXXCXGXG motif" evidence="14">
    <location>
        <begin position="203"/>
        <end position="210"/>
    </location>
</feature>
<proteinExistence type="inferred from homology"/>
<keyword evidence="7 14" id="KW-0863">Zinc-finger</keyword>
<dbReference type="GO" id="GO:0031072">
    <property type="term" value="F:heat shock protein binding"/>
    <property type="evidence" value="ECO:0007669"/>
    <property type="project" value="InterPro"/>
</dbReference>
<feature type="binding site" evidence="14">
    <location>
        <position position="192"/>
    </location>
    <ligand>
        <name>Zn(2+)</name>
        <dbReference type="ChEBI" id="CHEBI:29105"/>
        <label>2</label>
    </ligand>
</feature>
<evidence type="ECO:0000256" key="5">
    <source>
        <dbReference type="ARBA" id="ARBA00022723"/>
    </source>
</evidence>
<evidence type="ECO:0000256" key="1">
    <source>
        <dbReference type="ARBA" id="ARBA00004496"/>
    </source>
</evidence>
<evidence type="ECO:0000256" key="8">
    <source>
        <dbReference type="ARBA" id="ARBA00022833"/>
    </source>
</evidence>
<dbReference type="Pfam" id="PF00684">
    <property type="entry name" value="DnaJ_CXXCXGXG"/>
    <property type="match status" value="1"/>
</dbReference>
<keyword evidence="5 14" id="KW-0479">Metal-binding</keyword>
<keyword evidence="4 14" id="KW-0235">DNA replication</keyword>
<feature type="binding site" evidence="14">
    <location>
        <position position="203"/>
    </location>
    <ligand>
        <name>Zn(2+)</name>
        <dbReference type="ChEBI" id="CHEBI:29105"/>
        <label>1</label>
    </ligand>
</feature>
<sequence>MSKRDYYEVLGVDKNTSPEEIKRSYRKLAMKYHPDKNPGDKVAEEKFKELNEAYEVLSSPEKKQRYDQFGHAGMNGAGGGFDGHAGFGGFEDIFGDIFDMFGGGFSSRRRSGPQKGADIKYEQSISFEEAAFGTEKTVEFHKYENCQTCNGSGAKPGTSKKTCPHCKGTGEVRYVQRTPLGQIVNVKACDQCGGDGQIIETPCSTCNGKGKERKRKKIKVKIPAGVDNGSIIPLRGEGEPGLKGGPYGDLYVILRVLPHKIFERDGYNVLCEIPITFVQAALGEELEVPTLEGKVKYKIPEGTQSGTIFRLRGKGIQNPKGYGKGDQYVKVVVETPKNLTEKQKDMLKQFAAESGEEIHQNRKSFFDKVKDVFGVQ</sequence>
<accession>A0A0D8I8T9</accession>
<feature type="binding site" evidence="14">
    <location>
        <position position="149"/>
    </location>
    <ligand>
        <name>Zn(2+)</name>
        <dbReference type="ChEBI" id="CHEBI:29105"/>
        <label>1</label>
    </ligand>
</feature>
<dbReference type="PANTHER" id="PTHR43096:SF48">
    <property type="entry name" value="CHAPERONE PROTEIN DNAJ"/>
    <property type="match status" value="1"/>
</dbReference>
<keyword evidence="8 14" id="KW-0862">Zinc</keyword>
<evidence type="ECO:0000256" key="9">
    <source>
        <dbReference type="ARBA" id="ARBA00023016"/>
    </source>
</evidence>
<feature type="repeat" description="CXXCXGXG motif" evidence="14">
    <location>
        <begin position="146"/>
        <end position="153"/>
    </location>
</feature>
<dbReference type="PATRIC" id="fig|84022.5.peg.2158"/>
<feature type="binding site" evidence="14">
    <location>
        <position position="166"/>
    </location>
    <ligand>
        <name>Zn(2+)</name>
        <dbReference type="ChEBI" id="CHEBI:29105"/>
        <label>2</label>
    </ligand>
</feature>
<evidence type="ECO:0000256" key="12">
    <source>
        <dbReference type="ARBA" id="ARBA00061004"/>
    </source>
</evidence>
<protein>
    <recommendedName>
        <fullName evidence="13 14">Chaperone protein DnaJ</fullName>
    </recommendedName>
</protein>
<dbReference type="GO" id="GO:0009408">
    <property type="term" value="P:response to heat"/>
    <property type="evidence" value="ECO:0007669"/>
    <property type="project" value="InterPro"/>
</dbReference>
<reference evidence="15 16" key="1">
    <citation type="submission" date="2014-10" db="EMBL/GenBank/DDBJ databases">
        <title>Genome sequence of Clostridium aceticum DSM 1496.</title>
        <authorList>
            <person name="Poehlein A."/>
            <person name="Schiel-Bengelsdorf B."/>
            <person name="Gottschalk G."/>
            <person name="Duerre P."/>
            <person name="Daniel R."/>
        </authorList>
    </citation>
    <scope>NUCLEOTIDE SEQUENCE [LARGE SCALE GENOMIC DNA]</scope>
    <source>
        <strain evidence="15 16">DSM 1496</strain>
    </source>
</reference>
<feature type="binding site" evidence="14">
    <location>
        <position position="206"/>
    </location>
    <ligand>
        <name>Zn(2+)</name>
        <dbReference type="ChEBI" id="CHEBI:29105"/>
        <label>1</label>
    </ligand>
</feature>
<dbReference type="HAMAP" id="MF_01152">
    <property type="entry name" value="DnaJ"/>
    <property type="match status" value="1"/>
</dbReference>
<dbReference type="RefSeq" id="WP_044826258.1">
    <property type="nucleotide sequence ID" value="NZ_CP009687.1"/>
</dbReference>
<dbReference type="InterPro" id="IPR002939">
    <property type="entry name" value="DnaJ_C"/>
</dbReference>
<feature type="repeat" description="CXXCXGXG motif" evidence="14">
    <location>
        <begin position="163"/>
        <end position="170"/>
    </location>
</feature>
<dbReference type="SMART" id="SM00271">
    <property type="entry name" value="DnaJ"/>
    <property type="match status" value="1"/>
</dbReference>
<dbReference type="InterPro" id="IPR012724">
    <property type="entry name" value="DnaJ"/>
</dbReference>
<dbReference type="CDD" id="cd06257">
    <property type="entry name" value="DnaJ"/>
    <property type="match status" value="1"/>
</dbReference>
<name>A0A0D8I8T9_9CLOT</name>
<dbReference type="InterPro" id="IPR001305">
    <property type="entry name" value="HSP_DnaJ_Cys-rich_dom"/>
</dbReference>
<comment type="cofactor">
    <cofactor evidence="14">
        <name>Zn(2+)</name>
        <dbReference type="ChEBI" id="CHEBI:29105"/>
    </cofactor>
    <text evidence="14">Binds 2 Zn(2+) ions per monomer.</text>
</comment>
<dbReference type="FunFam" id="1.10.287.110:FF:000034">
    <property type="entry name" value="Chaperone protein DnaJ"/>
    <property type="match status" value="1"/>
</dbReference>
<dbReference type="Gene3D" id="2.60.260.20">
    <property type="entry name" value="Urease metallochaperone UreE, N-terminal domain"/>
    <property type="match status" value="2"/>
</dbReference>
<dbReference type="GO" id="GO:0051082">
    <property type="term" value="F:unfolded protein binding"/>
    <property type="evidence" value="ECO:0007669"/>
    <property type="project" value="UniProtKB-UniRule"/>
</dbReference>
<keyword evidence="3 14" id="KW-0963">Cytoplasm</keyword>
<dbReference type="PROSITE" id="PS50076">
    <property type="entry name" value="DNAJ_2"/>
    <property type="match status" value="1"/>
</dbReference>
<dbReference type="CDD" id="cd10747">
    <property type="entry name" value="DnaJ_C"/>
    <property type="match status" value="1"/>
</dbReference>
<dbReference type="EMBL" id="CP009687">
    <property type="protein sequence ID" value="AKL95803.1"/>
    <property type="molecule type" value="Genomic_DNA"/>
</dbReference>
<dbReference type="PROSITE" id="PS51188">
    <property type="entry name" value="ZF_CR"/>
    <property type="match status" value="1"/>
</dbReference>
<feature type="binding site" evidence="14">
    <location>
        <position position="146"/>
    </location>
    <ligand>
        <name>Zn(2+)</name>
        <dbReference type="ChEBI" id="CHEBI:29105"/>
        <label>1</label>
    </ligand>
</feature>
<gene>
    <name evidence="15" type="primary">dnaJ1</name>
    <name evidence="14" type="synonym">dnaJ</name>
    <name evidence="15" type="ORF">CACET_c23570</name>
</gene>
<evidence type="ECO:0000313" key="15">
    <source>
        <dbReference type="EMBL" id="AKL95803.1"/>
    </source>
</evidence>
<dbReference type="AlphaFoldDB" id="A0A0D8I8T9"/>
<comment type="domain">
    <text evidence="14">The J domain is necessary and sufficient to stimulate DnaK ATPase activity. Zinc center 1 plays an important role in the autonomous, DnaK-independent chaperone activity of DnaJ. Zinc center 2 is essential for interaction with DnaK and for DnaJ activity.</text>
</comment>
<feature type="binding site" evidence="14">
    <location>
        <position position="163"/>
    </location>
    <ligand>
        <name>Zn(2+)</name>
        <dbReference type="ChEBI" id="CHEBI:29105"/>
        <label>2</label>
    </ligand>
</feature>
<comment type="function">
    <text evidence="11 14">Participates actively in the response to hyperosmotic and heat shock by preventing the aggregation of stress-denatured proteins and by disaggregating proteins, also in an autonomous, DnaK-independent fashion. Unfolded proteins bind initially to DnaJ; upon interaction with the DnaJ-bound protein, DnaK hydrolyzes its bound ATP, resulting in the formation of a stable complex. GrpE releases ADP from DnaK; ATP binding to DnaK triggers the release of the substrate protein, thus completing the reaction cycle. Several rounds of ATP-dependent interactions between DnaJ, DnaK and GrpE are required for fully efficient folding. Also involved, together with DnaK and GrpE, in the DNA replication of plasmids through activation of initiation proteins.</text>
</comment>
<feature type="binding site" evidence="14">
    <location>
        <position position="189"/>
    </location>
    <ligand>
        <name>Zn(2+)</name>
        <dbReference type="ChEBI" id="CHEBI:29105"/>
        <label>2</label>
    </ligand>
</feature>
<dbReference type="Proteomes" id="UP000035704">
    <property type="component" value="Chromosome"/>
</dbReference>
<dbReference type="Pfam" id="PF00226">
    <property type="entry name" value="DnaJ"/>
    <property type="match status" value="1"/>
</dbReference>
<evidence type="ECO:0000256" key="6">
    <source>
        <dbReference type="ARBA" id="ARBA00022737"/>
    </source>
</evidence>
<dbReference type="FunFam" id="2.60.260.20:FF:000004">
    <property type="entry name" value="Molecular chaperone DnaJ"/>
    <property type="match status" value="1"/>
</dbReference>
<dbReference type="GO" id="GO:0006260">
    <property type="term" value="P:DNA replication"/>
    <property type="evidence" value="ECO:0007669"/>
    <property type="project" value="UniProtKB-KW"/>
</dbReference>
<evidence type="ECO:0000256" key="10">
    <source>
        <dbReference type="ARBA" id="ARBA00023186"/>
    </source>
</evidence>
<keyword evidence="10 14" id="KW-0143">Chaperone</keyword>
<dbReference type="SUPFAM" id="SSF49493">
    <property type="entry name" value="HSP40/DnaJ peptide-binding domain"/>
    <property type="match status" value="2"/>
</dbReference>
<dbReference type="GO" id="GO:0005737">
    <property type="term" value="C:cytoplasm"/>
    <property type="evidence" value="ECO:0007669"/>
    <property type="project" value="UniProtKB-SubCell"/>
</dbReference>
<evidence type="ECO:0000256" key="4">
    <source>
        <dbReference type="ARBA" id="ARBA00022705"/>
    </source>
</evidence>
<comment type="subunit">
    <text evidence="2 14">Homodimer.</text>
</comment>
<dbReference type="STRING" id="84022.CACET_c23570"/>
<dbReference type="GO" id="GO:0042026">
    <property type="term" value="P:protein refolding"/>
    <property type="evidence" value="ECO:0007669"/>
    <property type="project" value="TreeGrafter"/>
</dbReference>
<keyword evidence="16" id="KW-1185">Reference proteome</keyword>
<feature type="repeat" description="CXXCXGXG motif" evidence="14">
    <location>
        <begin position="189"/>
        <end position="196"/>
    </location>
</feature>
<dbReference type="SUPFAM" id="SSF57938">
    <property type="entry name" value="DnaJ/Hsp40 cysteine-rich domain"/>
    <property type="match status" value="1"/>
</dbReference>
<evidence type="ECO:0000256" key="13">
    <source>
        <dbReference type="ARBA" id="ARBA00067609"/>
    </source>
</evidence>
<evidence type="ECO:0000256" key="7">
    <source>
        <dbReference type="ARBA" id="ARBA00022771"/>
    </source>
</evidence>
<dbReference type="NCBIfam" id="NF008035">
    <property type="entry name" value="PRK10767.1"/>
    <property type="match status" value="1"/>
</dbReference>
<dbReference type="Pfam" id="PF01556">
    <property type="entry name" value="DnaJ_C"/>
    <property type="match status" value="1"/>
</dbReference>
<dbReference type="KEGG" id="cace:CACET_c23570"/>
<keyword evidence="6 14" id="KW-0677">Repeat</keyword>
<evidence type="ECO:0000256" key="14">
    <source>
        <dbReference type="HAMAP-Rule" id="MF_01152"/>
    </source>
</evidence>
<dbReference type="GO" id="GO:0008270">
    <property type="term" value="F:zinc ion binding"/>
    <property type="evidence" value="ECO:0007669"/>
    <property type="project" value="UniProtKB-UniRule"/>
</dbReference>
<comment type="subcellular location">
    <subcellularLocation>
        <location evidence="1 14">Cytoplasm</location>
    </subcellularLocation>
</comment>
<dbReference type="OrthoDB" id="9779889at2"/>
<dbReference type="Gene3D" id="2.10.230.10">
    <property type="entry name" value="Heat shock protein DnaJ, cysteine-rich domain"/>
    <property type="match status" value="1"/>
</dbReference>
<dbReference type="InterPro" id="IPR001623">
    <property type="entry name" value="DnaJ_domain"/>
</dbReference>
<dbReference type="InterPro" id="IPR036869">
    <property type="entry name" value="J_dom_sf"/>
</dbReference>
<dbReference type="GO" id="GO:0005524">
    <property type="term" value="F:ATP binding"/>
    <property type="evidence" value="ECO:0007669"/>
    <property type="project" value="InterPro"/>
</dbReference>